<feature type="compositionally biased region" description="Basic and acidic residues" evidence="2">
    <location>
        <begin position="81"/>
        <end position="104"/>
    </location>
</feature>
<evidence type="ECO:0000313" key="4">
    <source>
        <dbReference type="EMBL" id="JAS73816.1"/>
    </source>
</evidence>
<accession>A0A1B6HGP0</accession>
<keyword evidence="3" id="KW-0472">Membrane</keyword>
<evidence type="ECO:0000256" key="2">
    <source>
        <dbReference type="SAM" id="MobiDB-lite"/>
    </source>
</evidence>
<evidence type="ECO:0000256" key="3">
    <source>
        <dbReference type="SAM" id="Phobius"/>
    </source>
</evidence>
<keyword evidence="1" id="KW-0175">Coiled coil</keyword>
<gene>
    <name evidence="4" type="ORF">g.18972</name>
</gene>
<feature type="transmembrane region" description="Helical" evidence="3">
    <location>
        <begin position="6"/>
        <end position="24"/>
    </location>
</feature>
<sequence length="129" mass="15050">MALSGVIQGFLILVVVLMYSASVWKSMDAYFRDEFKKHLAQENERIRKLRQDRNLMMDEKSKFEHEIQDNPVDITKIEETLRGQEEHEGCKREEMPSNKYRNQEEGDECLDSGDVCPFTPPTDMFNEGG</sequence>
<organism evidence="4">
    <name type="scientific">Homalodisca liturata</name>
    <dbReference type="NCBI Taxonomy" id="320908"/>
    <lineage>
        <taxon>Eukaryota</taxon>
        <taxon>Metazoa</taxon>
        <taxon>Ecdysozoa</taxon>
        <taxon>Arthropoda</taxon>
        <taxon>Hexapoda</taxon>
        <taxon>Insecta</taxon>
        <taxon>Pterygota</taxon>
        <taxon>Neoptera</taxon>
        <taxon>Paraneoptera</taxon>
        <taxon>Hemiptera</taxon>
        <taxon>Auchenorrhyncha</taxon>
        <taxon>Membracoidea</taxon>
        <taxon>Cicadellidae</taxon>
        <taxon>Cicadellinae</taxon>
        <taxon>Proconiini</taxon>
        <taxon>Homalodisca</taxon>
    </lineage>
</organism>
<evidence type="ECO:0008006" key="5">
    <source>
        <dbReference type="Google" id="ProtNLM"/>
    </source>
</evidence>
<feature type="region of interest" description="Disordered" evidence="2">
    <location>
        <begin position="81"/>
        <end position="129"/>
    </location>
</feature>
<keyword evidence="3" id="KW-1133">Transmembrane helix</keyword>
<keyword evidence="3" id="KW-0812">Transmembrane</keyword>
<dbReference type="EMBL" id="GECU01033890">
    <property type="protein sequence ID" value="JAS73816.1"/>
    <property type="molecule type" value="Transcribed_RNA"/>
</dbReference>
<name>A0A1B6HGP0_9HEMI</name>
<protein>
    <recommendedName>
        <fullName evidence="5">Selenoprotein S</fullName>
    </recommendedName>
</protein>
<feature type="coiled-coil region" evidence="1">
    <location>
        <begin position="32"/>
        <end position="66"/>
    </location>
</feature>
<proteinExistence type="predicted"/>
<reference evidence="4" key="1">
    <citation type="submission" date="2015-11" db="EMBL/GenBank/DDBJ databases">
        <title>De novo transcriptome assembly of four potential Pierce s Disease insect vectors from Arizona vineyards.</title>
        <authorList>
            <person name="Tassone E.E."/>
        </authorList>
    </citation>
    <scope>NUCLEOTIDE SEQUENCE</scope>
</reference>
<evidence type="ECO:0000256" key="1">
    <source>
        <dbReference type="SAM" id="Coils"/>
    </source>
</evidence>
<dbReference type="AlphaFoldDB" id="A0A1B6HGP0"/>